<protein>
    <recommendedName>
        <fullName evidence="1">Thaumarchaeal output domain-containing protein</fullName>
    </recommendedName>
</protein>
<keyword evidence="3" id="KW-1185">Reference proteome</keyword>
<reference evidence="2 3" key="1">
    <citation type="journal article" date="2011" name="Int. J. Syst. Evol. Microbiol.">
        <title>Zhongshania antarctica gen. nov., sp. nov. and Zhongshania guokunii sp. nov., gammaproteobacteria respectively isolated from coastal attached (fast) ice and surface seawater of the Antarctic.</title>
        <authorList>
            <person name="Li H.J."/>
            <person name="Zhang X.Y."/>
            <person name="Chen C.X."/>
            <person name="Zhang Y.J."/>
            <person name="Gao Z.M."/>
            <person name="Yu Y."/>
            <person name="Chen X.L."/>
            <person name="Chen B."/>
            <person name="Zhang Y.Z."/>
        </authorList>
    </citation>
    <scope>NUCLEOTIDE SEQUENCE [LARGE SCALE GENOMIC DNA]</scope>
    <source>
        <strain evidence="2 3">ZS6-22T</strain>
    </source>
</reference>
<proteinExistence type="predicted"/>
<comment type="caution">
    <text evidence="2">The sequence shown here is derived from an EMBL/GenBank/DDBJ whole genome shotgun (WGS) entry which is preliminary data.</text>
</comment>
<evidence type="ECO:0000313" key="2">
    <source>
        <dbReference type="EMBL" id="MEX1669262.1"/>
    </source>
</evidence>
<dbReference type="EMBL" id="JBFRYA010000007">
    <property type="protein sequence ID" value="MEX1669262.1"/>
    <property type="molecule type" value="Genomic_DNA"/>
</dbReference>
<organism evidence="2 3">
    <name type="scientific">Zhongshania guokunii</name>
    <dbReference type="NCBI Taxonomy" id="641783"/>
    <lineage>
        <taxon>Bacteria</taxon>
        <taxon>Pseudomonadati</taxon>
        <taxon>Pseudomonadota</taxon>
        <taxon>Gammaproteobacteria</taxon>
        <taxon>Cellvibrionales</taxon>
        <taxon>Spongiibacteraceae</taxon>
        <taxon>Zhongshania</taxon>
    </lineage>
</organism>
<feature type="domain" description="Thaumarchaeal output" evidence="1">
    <location>
        <begin position="137"/>
        <end position="319"/>
    </location>
</feature>
<evidence type="ECO:0000259" key="1">
    <source>
        <dbReference type="Pfam" id="PF18551"/>
    </source>
</evidence>
<dbReference type="RefSeq" id="WP_368381533.1">
    <property type="nucleotide sequence ID" value="NZ_JBFRYA010000007.1"/>
</dbReference>
<accession>A0ABV3U5M3</accession>
<dbReference type="InterPro" id="IPR040572">
    <property type="entry name" value="TackOD1"/>
</dbReference>
<dbReference type="Proteomes" id="UP001557485">
    <property type="component" value="Unassembled WGS sequence"/>
</dbReference>
<evidence type="ECO:0000313" key="3">
    <source>
        <dbReference type="Proteomes" id="UP001557485"/>
    </source>
</evidence>
<sequence>MDLSLSKRTTRGQSEGRLKHYQMLELKEFERGTDEAVSIKAVLGEPLTTLGEQDAGQVPLVIVGYDHRKIERLLLEQRAGFAALRPIAVVGLEGPKLTAAIMQLADIVLPPHPREDDLKSTSMTLATLAAHIERLPRSPRDAGLTMLQFMYTRGRDIEVKVDAESPIAYRFPLAEGLLQCDVLETQSVLQDLAVRGLLEARHVDRVFTCPSCQGYQVPVKELCPECKSTHLGVEESIHHFRCGYVGPESDFSVDGAKQCPKCFSAIRHIGVEYNRPGRFSICRQCNFWAADPELAAWCANCDQYHSPADLVPININTFVIAQSGVSVARNGRWGPGAALGNDGEEDDLEFSAGGENLNKDYSKALALKVVELAQQDGRSVTIYKVSLIRDKNVSAQELPELLTKTREVLRAVLRDSDVVVNTNDAEFLILLPASDSGALPSPKEIKDHVYLRAQLNIEIVMVSGAKPLDRAAGE</sequence>
<gene>
    <name evidence="2" type="ORF">AB4876_10090</name>
</gene>
<name>A0ABV3U5M3_9GAMM</name>
<dbReference type="Pfam" id="PF18551">
    <property type="entry name" value="TackOD1"/>
    <property type="match status" value="1"/>
</dbReference>